<protein>
    <submittedName>
        <fullName evidence="1">Diheme cytochrome c</fullName>
    </submittedName>
</protein>
<dbReference type="EMBL" id="JADJNC010000064">
    <property type="protein sequence ID" value="MBK7425198.1"/>
    <property type="molecule type" value="Genomic_DNA"/>
</dbReference>
<reference evidence="1" key="1">
    <citation type="submission" date="2020-10" db="EMBL/GenBank/DDBJ databases">
        <title>Connecting structure to function with the recovery of over 1000 high-quality activated sludge metagenome-assembled genomes encoding full-length rRNA genes using long-read sequencing.</title>
        <authorList>
            <person name="Singleton C.M."/>
            <person name="Petriglieri F."/>
            <person name="Kristensen J.M."/>
            <person name="Kirkegaard R.H."/>
            <person name="Michaelsen T.Y."/>
            <person name="Andersen M.H."/>
            <person name="Karst S.M."/>
            <person name="Dueholm M.S."/>
            <person name="Nielsen P.H."/>
            <person name="Albertsen M."/>
        </authorList>
    </citation>
    <scope>NUCLEOTIDE SEQUENCE</scope>
    <source>
        <strain evidence="1">EsbW_18-Q3-R4-48_MAXAC.044</strain>
    </source>
</reference>
<evidence type="ECO:0000313" key="2">
    <source>
        <dbReference type="Proteomes" id="UP000886602"/>
    </source>
</evidence>
<dbReference type="AlphaFoldDB" id="A0A9D7FF52"/>
<accession>A0A9D7FF52</accession>
<evidence type="ECO:0000313" key="1">
    <source>
        <dbReference type="EMBL" id="MBK7425198.1"/>
    </source>
</evidence>
<proteinExistence type="predicted"/>
<comment type="caution">
    <text evidence="1">The sequence shown here is derived from an EMBL/GenBank/DDBJ whole genome shotgun (WGS) entry which is preliminary data.</text>
</comment>
<gene>
    <name evidence="1" type="ORF">IPJ48_20160</name>
</gene>
<dbReference type="SUPFAM" id="SSF48695">
    <property type="entry name" value="Multiheme cytochromes"/>
    <property type="match status" value="1"/>
</dbReference>
<name>A0A9D7FF52_9RHOO</name>
<sequence length="163" mass="17915">MKIPFRPIALGLVVLLFSGVLLERAQAGGGHFFPPVTDPLVREECGSCHLAYAPSMLPKSSWTRMMGELKNHFGDDASVDAAKTERITRYLNANAADSGGQRNGGKLLRGVSMENAPLRITELPRWVSEHRKISTAEWKSKKVGSKANCVACHVDAERGYYDE</sequence>
<dbReference type="Proteomes" id="UP000886602">
    <property type="component" value="Unassembled WGS sequence"/>
</dbReference>
<dbReference type="Pfam" id="PF09626">
    <property type="entry name" value="DHC"/>
    <property type="match status" value="1"/>
</dbReference>
<organism evidence="1 2">
    <name type="scientific">Candidatus Propionivibrio dominans</name>
    <dbReference type="NCBI Taxonomy" id="2954373"/>
    <lineage>
        <taxon>Bacteria</taxon>
        <taxon>Pseudomonadati</taxon>
        <taxon>Pseudomonadota</taxon>
        <taxon>Betaproteobacteria</taxon>
        <taxon>Rhodocyclales</taxon>
        <taxon>Rhodocyclaceae</taxon>
        <taxon>Propionivibrio</taxon>
    </lineage>
</organism>
<dbReference type="InterPro" id="IPR018588">
    <property type="entry name" value="Dihaem_cytochrome-c"/>
</dbReference>
<dbReference type="InterPro" id="IPR036280">
    <property type="entry name" value="Multihaem_cyt_sf"/>
</dbReference>